<evidence type="ECO:0000259" key="1">
    <source>
        <dbReference type="PROSITE" id="PS51186"/>
    </source>
</evidence>
<dbReference type="GO" id="GO:0016746">
    <property type="term" value="F:acyltransferase activity"/>
    <property type="evidence" value="ECO:0007669"/>
    <property type="project" value="UniProtKB-KW"/>
</dbReference>
<dbReference type="Pfam" id="PF00583">
    <property type="entry name" value="Acetyltransf_1"/>
    <property type="match status" value="1"/>
</dbReference>
<feature type="domain" description="N-acetyltransferase" evidence="1">
    <location>
        <begin position="37"/>
        <end position="173"/>
    </location>
</feature>
<evidence type="ECO:0000313" key="3">
    <source>
        <dbReference type="Proteomes" id="UP001595824"/>
    </source>
</evidence>
<protein>
    <submittedName>
        <fullName evidence="2">GNAT family N-acetyltransferase</fullName>
        <ecNumber evidence="2">2.3.1.-</ecNumber>
    </submittedName>
</protein>
<dbReference type="CDD" id="cd04301">
    <property type="entry name" value="NAT_SF"/>
    <property type="match status" value="1"/>
</dbReference>
<dbReference type="Proteomes" id="UP001595824">
    <property type="component" value="Unassembled WGS sequence"/>
</dbReference>
<accession>A0ABV8TCJ7</accession>
<dbReference type="InterPro" id="IPR016181">
    <property type="entry name" value="Acyl_CoA_acyltransferase"/>
</dbReference>
<proteinExistence type="predicted"/>
<keyword evidence="2" id="KW-0012">Acyltransferase</keyword>
<reference evidence="3" key="1">
    <citation type="journal article" date="2019" name="Int. J. Syst. Evol. Microbiol.">
        <title>The Global Catalogue of Microorganisms (GCM) 10K type strain sequencing project: providing services to taxonomists for standard genome sequencing and annotation.</title>
        <authorList>
            <consortium name="The Broad Institute Genomics Platform"/>
            <consortium name="The Broad Institute Genome Sequencing Center for Infectious Disease"/>
            <person name="Wu L."/>
            <person name="Ma J."/>
        </authorList>
    </citation>
    <scope>NUCLEOTIDE SEQUENCE [LARGE SCALE GENOMIC DNA]</scope>
    <source>
        <strain evidence="3">PCU 347</strain>
    </source>
</reference>
<evidence type="ECO:0000313" key="2">
    <source>
        <dbReference type="EMBL" id="MFC4328366.1"/>
    </source>
</evidence>
<dbReference type="PROSITE" id="PS51186">
    <property type="entry name" value="GNAT"/>
    <property type="match status" value="1"/>
</dbReference>
<gene>
    <name evidence="2" type="ORF">ACFPC0_11060</name>
</gene>
<dbReference type="EC" id="2.3.1.-" evidence="2"/>
<dbReference type="RefSeq" id="WP_381738566.1">
    <property type="nucleotide sequence ID" value="NZ_JBHSDP010000011.1"/>
</dbReference>
<dbReference type="SUPFAM" id="SSF55729">
    <property type="entry name" value="Acyl-CoA N-acyltransferases (Nat)"/>
    <property type="match status" value="1"/>
</dbReference>
<dbReference type="EMBL" id="JBHSDP010000011">
    <property type="protein sequence ID" value="MFC4328366.1"/>
    <property type="molecule type" value="Genomic_DNA"/>
</dbReference>
<dbReference type="InterPro" id="IPR000182">
    <property type="entry name" value="GNAT_dom"/>
</dbReference>
<organism evidence="2 3">
    <name type="scientific">Streptomyces andamanensis</name>
    <dbReference type="NCBI Taxonomy" id="1565035"/>
    <lineage>
        <taxon>Bacteria</taxon>
        <taxon>Bacillati</taxon>
        <taxon>Actinomycetota</taxon>
        <taxon>Actinomycetes</taxon>
        <taxon>Kitasatosporales</taxon>
        <taxon>Streptomycetaceae</taxon>
        <taxon>Streptomyces</taxon>
    </lineage>
</organism>
<sequence>MYFLFKAHERQGRCEQCVLPAPMVRLQRWGRASGGMVGFRDSRPVAVLTVESTPGPDQPEGETCPVDGEWVKEFAAAIRTVFPVRLHLEWRKPVLSIAFVAVHADSRGKGVFRRVVETLVAEADRRGFKLAVTPTDEFGAEVWRLRWFYRQLGFVRNAGEIRDFACKEDLIRPVGGENTC</sequence>
<keyword evidence="2" id="KW-0808">Transferase</keyword>
<dbReference type="Gene3D" id="3.40.630.30">
    <property type="match status" value="1"/>
</dbReference>
<comment type="caution">
    <text evidence="2">The sequence shown here is derived from an EMBL/GenBank/DDBJ whole genome shotgun (WGS) entry which is preliminary data.</text>
</comment>
<keyword evidence="3" id="KW-1185">Reference proteome</keyword>
<name>A0ABV8TCJ7_9ACTN</name>